<feature type="domain" description="HTH tetR-type" evidence="3">
    <location>
        <begin position="25"/>
        <end position="85"/>
    </location>
</feature>
<evidence type="ECO:0000256" key="2">
    <source>
        <dbReference type="PROSITE-ProRule" id="PRU00335"/>
    </source>
</evidence>
<dbReference type="RefSeq" id="WP_113692607.1">
    <property type="nucleotide sequence ID" value="NZ_CP015163.1"/>
</dbReference>
<dbReference type="SUPFAM" id="SSF46689">
    <property type="entry name" value="Homeodomain-like"/>
    <property type="match status" value="1"/>
</dbReference>
<feature type="DNA-binding region" description="H-T-H motif" evidence="2">
    <location>
        <begin position="48"/>
        <end position="67"/>
    </location>
</feature>
<evidence type="ECO:0000313" key="4">
    <source>
        <dbReference type="EMBL" id="AXB43363.1"/>
    </source>
</evidence>
<dbReference type="InterPro" id="IPR009057">
    <property type="entry name" value="Homeodomain-like_sf"/>
</dbReference>
<dbReference type="SUPFAM" id="SSF48498">
    <property type="entry name" value="Tetracyclin repressor-like, C-terminal domain"/>
    <property type="match status" value="1"/>
</dbReference>
<dbReference type="AlphaFoldDB" id="A0A344L5N9"/>
<keyword evidence="1 2" id="KW-0238">DNA-binding</keyword>
<accession>A0A344L5N9</accession>
<dbReference type="EMBL" id="CP015163">
    <property type="protein sequence ID" value="AXB43363.1"/>
    <property type="molecule type" value="Genomic_DNA"/>
</dbReference>
<gene>
    <name evidence="4" type="ORF">A4R43_13060</name>
</gene>
<sequence length="220" mass="24182">MAASPGPDSGVHRPWRGVAAEERQARRRAQLLDACFAIMGTQGVAAVTMRGVCREAKLTERYFYESFRSREELLTAVLETVARQARDVLVEALEQSSSDSPGLVRRAVAAFTEFVTADPRRGRVLFVESLAAPELASRGTELVEEFTATIALALRSPALAGEDADERDVELNARAVFGALAWLYQGWLNQRVPVDRDRFVRHAVSVIEQIAQAGSRPDQA</sequence>
<dbReference type="OrthoDB" id="3783612at2"/>
<evidence type="ECO:0000259" key="3">
    <source>
        <dbReference type="PROSITE" id="PS50977"/>
    </source>
</evidence>
<evidence type="ECO:0000313" key="5">
    <source>
        <dbReference type="Proteomes" id="UP000250434"/>
    </source>
</evidence>
<dbReference type="GO" id="GO:0003700">
    <property type="term" value="F:DNA-binding transcription factor activity"/>
    <property type="evidence" value="ECO:0007669"/>
    <property type="project" value="TreeGrafter"/>
</dbReference>
<proteinExistence type="predicted"/>
<evidence type="ECO:0000256" key="1">
    <source>
        <dbReference type="ARBA" id="ARBA00023125"/>
    </source>
</evidence>
<dbReference type="InterPro" id="IPR001647">
    <property type="entry name" value="HTH_TetR"/>
</dbReference>
<dbReference type="InterPro" id="IPR036271">
    <property type="entry name" value="Tet_transcr_reg_TetR-rel_C_sf"/>
</dbReference>
<dbReference type="Pfam" id="PF00440">
    <property type="entry name" value="TetR_N"/>
    <property type="match status" value="1"/>
</dbReference>
<dbReference type="PANTHER" id="PTHR30055">
    <property type="entry name" value="HTH-TYPE TRANSCRIPTIONAL REGULATOR RUTR"/>
    <property type="match status" value="1"/>
</dbReference>
<keyword evidence="5" id="KW-1185">Reference proteome</keyword>
<dbReference type="PANTHER" id="PTHR30055:SF209">
    <property type="entry name" value="POSSIBLE TRANSCRIPTIONAL REGULATORY PROTEIN (PROBABLY TETR-FAMILY)"/>
    <property type="match status" value="1"/>
</dbReference>
<dbReference type="InterPro" id="IPR050109">
    <property type="entry name" value="HTH-type_TetR-like_transc_reg"/>
</dbReference>
<dbReference type="PROSITE" id="PS50977">
    <property type="entry name" value="HTH_TETR_2"/>
    <property type="match status" value="1"/>
</dbReference>
<dbReference type="Proteomes" id="UP000250434">
    <property type="component" value="Chromosome"/>
</dbReference>
<organism evidence="4 5">
    <name type="scientific">Amycolatopsis albispora</name>
    <dbReference type="NCBI Taxonomy" id="1804986"/>
    <lineage>
        <taxon>Bacteria</taxon>
        <taxon>Bacillati</taxon>
        <taxon>Actinomycetota</taxon>
        <taxon>Actinomycetes</taxon>
        <taxon>Pseudonocardiales</taxon>
        <taxon>Pseudonocardiaceae</taxon>
        <taxon>Amycolatopsis</taxon>
    </lineage>
</organism>
<dbReference type="Gene3D" id="1.10.357.10">
    <property type="entry name" value="Tetracycline Repressor, domain 2"/>
    <property type="match status" value="1"/>
</dbReference>
<dbReference type="KEGG" id="aab:A4R43_13060"/>
<name>A0A344L5N9_9PSEU</name>
<reference evidence="4 5" key="1">
    <citation type="submission" date="2016-04" db="EMBL/GenBank/DDBJ databases">
        <title>Complete genome sequence and analysis of deep-sea sediment isolate, Amycolatopsis sp. WP1.</title>
        <authorList>
            <person name="Wang H."/>
            <person name="Chen S."/>
            <person name="Wu Q."/>
        </authorList>
    </citation>
    <scope>NUCLEOTIDE SEQUENCE [LARGE SCALE GENOMIC DNA]</scope>
    <source>
        <strain evidence="4 5">WP1</strain>
    </source>
</reference>
<protein>
    <recommendedName>
        <fullName evidence="3">HTH tetR-type domain-containing protein</fullName>
    </recommendedName>
</protein>
<dbReference type="GO" id="GO:0000976">
    <property type="term" value="F:transcription cis-regulatory region binding"/>
    <property type="evidence" value="ECO:0007669"/>
    <property type="project" value="TreeGrafter"/>
</dbReference>